<reference evidence="2 3" key="1">
    <citation type="submission" date="2014-11" db="EMBL/GenBank/DDBJ databases">
        <title>Complete Genome Sequence of Pseudoalteromonas sp. Strain OCN003 Isolated from Kaneohe Bay, Oahu, Hawaii.</title>
        <authorList>
            <person name="Beurmann S."/>
            <person name="Videau P."/>
            <person name="Ushijima B."/>
            <person name="Smith A.M."/>
            <person name="Aeby G.S."/>
            <person name="Callahan S.M."/>
            <person name="Belcaid M."/>
        </authorList>
    </citation>
    <scope>NUCLEOTIDE SEQUENCE [LARGE SCALE GENOMIC DNA]</scope>
    <source>
        <strain evidence="2 3">OCN003</strain>
    </source>
</reference>
<dbReference type="PROSITE" id="PS51352">
    <property type="entry name" value="THIOREDOXIN_2"/>
    <property type="match status" value="1"/>
</dbReference>
<dbReference type="EMBL" id="CP009889">
    <property type="protein sequence ID" value="AIY66566.1"/>
    <property type="molecule type" value="Genomic_DNA"/>
</dbReference>
<dbReference type="SUPFAM" id="SSF52833">
    <property type="entry name" value="Thioredoxin-like"/>
    <property type="match status" value="1"/>
</dbReference>
<keyword evidence="2" id="KW-0560">Oxidoreductase</keyword>
<evidence type="ECO:0000313" key="2">
    <source>
        <dbReference type="EMBL" id="AIY66566.1"/>
    </source>
</evidence>
<dbReference type="eggNOG" id="COG1225">
    <property type="taxonomic scope" value="Bacteria"/>
</dbReference>
<protein>
    <submittedName>
        <fullName evidence="2">Thioredoxin peroxidase</fullName>
    </submittedName>
</protein>
<dbReference type="Proteomes" id="UP000030341">
    <property type="component" value="Chromosome 2"/>
</dbReference>
<gene>
    <name evidence="2" type="ORF">OM33_15585</name>
</gene>
<keyword evidence="2" id="KW-0575">Peroxidase</keyword>
<dbReference type="InterPro" id="IPR036249">
    <property type="entry name" value="Thioredoxin-like_sf"/>
</dbReference>
<proteinExistence type="predicted"/>
<evidence type="ECO:0000259" key="1">
    <source>
        <dbReference type="PROSITE" id="PS51352"/>
    </source>
</evidence>
<dbReference type="AlphaFoldDB" id="A0A0A7EKH2"/>
<sequence>MSFEYTQKLHAGTVFPKFDATLLSGETIEIGLPTANHDWQLVLIYRGRHCPLCTKYLNQLATFQERLSEIGVDIVAISGDSKEQLASHLEQLTVNFPIAYGLTIEQMKTLGLYISDPRSEQETDHPFAEPGLFVVNAKGDIQVVDISNNPFVRPELEALVNGLAWIRNPDNNYPIRGMHRKK</sequence>
<dbReference type="GO" id="GO:0004601">
    <property type="term" value="F:peroxidase activity"/>
    <property type="evidence" value="ECO:0007669"/>
    <property type="project" value="UniProtKB-KW"/>
</dbReference>
<dbReference type="OrthoDB" id="9809746at2"/>
<feature type="domain" description="Thioredoxin" evidence="1">
    <location>
        <begin position="9"/>
        <end position="165"/>
    </location>
</feature>
<dbReference type="InterPro" id="IPR000866">
    <property type="entry name" value="AhpC/TSA"/>
</dbReference>
<dbReference type="RefSeq" id="WP_040134887.1">
    <property type="nucleotide sequence ID" value="NZ_CP009889.1"/>
</dbReference>
<dbReference type="HOGENOM" id="CLU_132019_0_0_6"/>
<keyword evidence="3" id="KW-1185">Reference proteome</keyword>
<dbReference type="Pfam" id="PF00578">
    <property type="entry name" value="AhpC-TSA"/>
    <property type="match status" value="1"/>
</dbReference>
<dbReference type="STRING" id="1348114.OM33_15585"/>
<dbReference type="KEGG" id="pseo:OM33_15585"/>
<evidence type="ECO:0000313" key="3">
    <source>
        <dbReference type="Proteomes" id="UP000030341"/>
    </source>
</evidence>
<name>A0A0A7EKH2_9GAMM</name>
<accession>A0A0A7EKH2</accession>
<dbReference type="Gene3D" id="3.40.30.10">
    <property type="entry name" value="Glutaredoxin"/>
    <property type="match status" value="1"/>
</dbReference>
<organism evidence="2 3">
    <name type="scientific">Pseudoalteromonas piratica</name>
    <dbReference type="NCBI Taxonomy" id="1348114"/>
    <lineage>
        <taxon>Bacteria</taxon>
        <taxon>Pseudomonadati</taxon>
        <taxon>Pseudomonadota</taxon>
        <taxon>Gammaproteobacteria</taxon>
        <taxon>Alteromonadales</taxon>
        <taxon>Pseudoalteromonadaceae</taxon>
        <taxon>Pseudoalteromonas</taxon>
    </lineage>
</organism>
<dbReference type="InterPro" id="IPR013766">
    <property type="entry name" value="Thioredoxin_domain"/>
</dbReference>